<dbReference type="PROSITE" id="PS50005">
    <property type="entry name" value="TPR"/>
    <property type="match status" value="2"/>
</dbReference>
<dbReference type="PANTHER" id="PTHR12558">
    <property type="entry name" value="CELL DIVISION CYCLE 16,23,27"/>
    <property type="match status" value="1"/>
</dbReference>
<dbReference type="Gene3D" id="3.90.70.10">
    <property type="entry name" value="Cysteine proteinases"/>
    <property type="match status" value="1"/>
</dbReference>
<dbReference type="InterPro" id="IPR019734">
    <property type="entry name" value="TPR_rpt"/>
</dbReference>
<dbReference type="KEGG" id="mthd:A3224_06700"/>
<dbReference type="SUPFAM" id="SSF48452">
    <property type="entry name" value="TPR-like"/>
    <property type="match status" value="5"/>
</dbReference>
<dbReference type="EMBL" id="CP014864">
    <property type="protein sequence ID" value="AMX02312.1"/>
    <property type="molecule type" value="Genomic_DNA"/>
</dbReference>
<dbReference type="GeneID" id="76607736"/>
<feature type="repeat" description="TPR" evidence="1">
    <location>
        <begin position="1046"/>
        <end position="1079"/>
    </location>
</feature>
<organism evidence="3 4">
    <name type="scientific">Microbulbifer thermotolerans</name>
    <dbReference type="NCBI Taxonomy" id="252514"/>
    <lineage>
        <taxon>Bacteria</taxon>
        <taxon>Pseudomonadati</taxon>
        <taxon>Pseudomonadota</taxon>
        <taxon>Gammaproteobacteria</taxon>
        <taxon>Cellvibrionales</taxon>
        <taxon>Microbulbiferaceae</taxon>
        <taxon>Microbulbifer</taxon>
    </lineage>
</organism>
<sequence length="1671" mass="193765">MEVKDYLVTSAPLKDQINHYLELCRRGRYLDALARAEEDHGPMEKWQHTKLRILAIKALSHLGLHRSADAIIFRTWRRYGRDPFIFPYYLQALLTRKGPLRAWEIYESHEFSGAPDGFPEGADRAYLMCIKADIYSRFRDFVNADLYLKKAEKLDSGLWIKLRRVHRLQEADQHEAALKLCKQICDAEPDYLDAIHTYAILLQRNDQSQQALELLEHHWANSQSLLMGRLLCQIAIELHQFQTAHDSLKKMEKLMARGCPKYLRQEQDNLWADFYCARGDYDAALPYLEQKGFYQNRVSDAIRQRKEDDQRKILSLPYIQQRHMTCAPASIATVLQYWGHAADQDEIAEAICYHGTSNYDQRTWLIEQGWHLEEFELNFPQIKQLIDRDIPVLLSTVEPGSAHLQVIAGYDHTMGTYLLRDPSHPRLQEILIEESERYYASSGPRCTAVVPTAKAHLLDDMELRASALYNETYLLQHELRQHRYSAAQATAERMRARAPHHRLTLHAQLELAYYSQDDNAILQVTEQLLEQFPQDVNLQLGKIETLSRINAVQKSLQYMESLEESGKAHFLIRSRLTDSLRIDHRNRERVDKMLSELLRQNPLHPQTLYQYACQTCDAIEYEIGSAIYRFVACLEETNEHYASSYFRAERYRQCPDRAIEFLRDRFERFGKKSPGPAISLFQALDALERTEEGLQTLYHGMTLRPDDGELMLVTARRLLHLNRTDEAERIAEKAKPHTKTNRYLEVAAEICAHRLQRREAIDLWQNILSSEPLNYEACNSLTRLYIELGHYEQAITFLNNKIAEFPGNYQLQRMRLNWLATQDIDQIENYCQLLIESHPDDNWAYLKLADICLQRGRLNDALNYALEATRISRTDSNAWAQLGRVHLQRQEKEQAFNVLQRAIYRSPDCTMAFEPLLQCAHSQEHKKELLAFLQMMLTSAVTFGDGVLAYQKIASDLLPAEDLLDSLHQILQQCPDLWQSWLAQANGYQIQGNLEQAEETLATAIERFPLVPQLHLKLAEILHLQGNLSGAEKQLRHTLQLAPNWPTAYNQLADLLEYQGKYNDAIALLETAIQRVPCDAIPHGYLADLLWKQGETQRALDTVAKSVELDPAYGWAWHKLCQWSQELGQRETAEKHIATARQTYPNSALLAEIDAEFRQDLHEKAEVLAAFAKVQPQNIDIACRLIQALGETGQFERAIQYCTADYWKGAVPIEIRLRSAWLTKQQCKTAQAIEQIREVAREAPHLYDAWRLLANWAMDSHEKNLALEALSHCQSLYPNDASVLTFVAEGLQRLEQDSAEILPLLERAFALEPSNQYNGLTYLDLLIETKDWSRAREVLDLIKAYSEDAFVLTRELQILAAEERGEAALLETWSQLLVHEQTNDWVMQTAWQVITDCELQAAASQKIEALRSQDHNVHPYSGYCLAIYQLSHMSFKKFEKQFLKLKHADAFTQRALEYYLDLLRHHEVLPSRHFTPILETLIASNTPNWGTYGLLWGQKLKWFKMRHWYSTWQSQDNLEAWMVYFVSLSHRECGDYQSGVEILEAAYQLPKDNYRGDIVCLHILDRILTNKRVTNEMVSEISEIYLDKLDPLAHYALALCRAIMAIHNGGFISRFNKVSPLLREAQRHYQKIPHARSAQQLKRQVRSLIKGTLRVTGLKKFFWYCRLSNHF</sequence>
<dbReference type="STRING" id="252514.A3224_06700"/>
<evidence type="ECO:0000259" key="2">
    <source>
        <dbReference type="Pfam" id="PF13529"/>
    </source>
</evidence>
<reference evidence="4" key="1">
    <citation type="submission" date="2016-03" db="EMBL/GenBank/DDBJ databases">
        <authorList>
            <person name="Lee Y.-S."/>
            <person name="Choi Y.-L."/>
        </authorList>
    </citation>
    <scope>NUCLEOTIDE SEQUENCE [LARGE SCALE GENOMIC DNA]</scope>
    <source>
        <strain evidence="4">DAU221</strain>
    </source>
</reference>
<evidence type="ECO:0000313" key="3">
    <source>
        <dbReference type="EMBL" id="AMX02312.1"/>
    </source>
</evidence>
<name>A0A143HM18_MICTH</name>
<dbReference type="SMART" id="SM00028">
    <property type="entry name" value="TPR"/>
    <property type="match status" value="9"/>
</dbReference>
<protein>
    <recommendedName>
        <fullName evidence="2">Peptidase C39-like domain-containing protein</fullName>
    </recommendedName>
</protein>
<keyword evidence="4" id="KW-1185">Reference proteome</keyword>
<dbReference type="Pfam" id="PF13432">
    <property type="entry name" value="TPR_16"/>
    <property type="match status" value="2"/>
</dbReference>
<dbReference type="RefSeq" id="WP_067152792.1">
    <property type="nucleotide sequence ID" value="NZ_CP014864.1"/>
</dbReference>
<dbReference type="PANTHER" id="PTHR12558:SF33">
    <property type="entry name" value="BLL7664 PROTEIN"/>
    <property type="match status" value="1"/>
</dbReference>
<gene>
    <name evidence="3" type="ORF">A3224_06700</name>
</gene>
<dbReference type="InterPro" id="IPR011990">
    <property type="entry name" value="TPR-like_helical_dom_sf"/>
</dbReference>
<accession>A0A143HM18</accession>
<dbReference type="InterPro" id="IPR039564">
    <property type="entry name" value="Peptidase_C39-like"/>
</dbReference>
<feature type="repeat" description="TPR" evidence="1">
    <location>
        <begin position="876"/>
        <end position="909"/>
    </location>
</feature>
<dbReference type="Pfam" id="PF13181">
    <property type="entry name" value="TPR_8"/>
    <property type="match status" value="1"/>
</dbReference>
<evidence type="ECO:0000313" key="4">
    <source>
        <dbReference type="Proteomes" id="UP000076077"/>
    </source>
</evidence>
<dbReference type="Proteomes" id="UP000076077">
    <property type="component" value="Chromosome"/>
</dbReference>
<proteinExistence type="predicted"/>
<dbReference type="Gene3D" id="1.25.40.10">
    <property type="entry name" value="Tetratricopeptide repeat domain"/>
    <property type="match status" value="5"/>
</dbReference>
<keyword evidence="1" id="KW-0802">TPR repeat</keyword>
<evidence type="ECO:0000256" key="1">
    <source>
        <dbReference type="PROSITE-ProRule" id="PRU00339"/>
    </source>
</evidence>
<feature type="domain" description="Peptidase C39-like" evidence="2">
    <location>
        <begin position="316"/>
        <end position="422"/>
    </location>
</feature>
<dbReference type="OrthoDB" id="221093at2"/>
<dbReference type="Pfam" id="PF13529">
    <property type="entry name" value="Peptidase_C39_2"/>
    <property type="match status" value="1"/>
</dbReference>